<reference evidence="2" key="1">
    <citation type="submission" date="2008-12" db="EMBL/GenBank/DDBJ databases">
        <title>Annotation of the Yersinia mollaretii ATCC 43969 genome.</title>
        <authorList>
            <person name="Read T.D."/>
            <person name="Akmal A."/>
            <person name="Bishop-Lilly K."/>
            <person name="Chen P.E."/>
            <person name="Cook C."/>
            <person name="Kiley M.P."/>
            <person name="Lentz S."/>
            <person name="Mateczun A."/>
            <person name="Nagarajan N."/>
            <person name="Nolan N."/>
            <person name="Osborne B.I."/>
            <person name="Pop M."/>
            <person name="Sozhamannan S."/>
            <person name="Stewart A.C."/>
            <person name="Sulakvelidze A."/>
            <person name="Thomason B."/>
            <person name="Willner K."/>
            <person name="Zwick M.E."/>
        </authorList>
    </citation>
    <scope>NUCLEOTIDE SEQUENCE [LARGE SCALE GENOMIC DNA]</scope>
    <source>
        <strain evidence="2">ATCC 43969</strain>
    </source>
</reference>
<evidence type="ECO:0000313" key="2">
    <source>
        <dbReference type="EMBL" id="EEQ09197.1"/>
    </source>
</evidence>
<name>A0ABP2E9T8_YERMW</name>
<dbReference type="Proteomes" id="UP000003027">
    <property type="component" value="Unassembled WGS sequence"/>
</dbReference>
<proteinExistence type="predicted"/>
<gene>
    <name evidence="2" type="ORF">ymoll0001_31490</name>
</gene>
<dbReference type="EMBL" id="AALD02000046">
    <property type="protein sequence ID" value="EEQ09197.1"/>
    <property type="molecule type" value="Genomic_DNA"/>
</dbReference>
<comment type="caution">
    <text evidence="2">The sequence shown here is derived from an EMBL/GenBank/DDBJ whole genome shotgun (WGS) entry which is preliminary data.</text>
</comment>
<feature type="region of interest" description="Disordered" evidence="1">
    <location>
        <begin position="1"/>
        <end position="29"/>
    </location>
</feature>
<sequence>MQSIFDNEQEQEQENTQYKDEQNKLPDDKREKRLSKNQYWLVNKKQDLWLGIFDGKQVVVPGGIYDGLLEKTSQYQQVIRVKQHNRISQFLLTNLTQDGVEYPLLCIGRLDSILKDSPDYLLFYSACTFEGLQLNSQQHEGYYDILFYSKTYDTLIRLNGFPYSASGGDVDYYSKGFRKIKDYYMDSNIEVAFKFIGKDQVVEVNPKTGTYKKPEKIQERNSSGQWVMVDDPEQFKPDLLKRLPEVVINN</sequence>
<accession>A0ABP2E9T8</accession>
<evidence type="ECO:0000313" key="3">
    <source>
        <dbReference type="Proteomes" id="UP000003027"/>
    </source>
</evidence>
<organism evidence="2 3">
    <name type="scientific">Yersinia mollaretii (strain ATCC 43969 / DSM 18520 / CIP 103324 / CNY 7263 / WAIP 204)</name>
    <dbReference type="NCBI Taxonomy" id="349967"/>
    <lineage>
        <taxon>Bacteria</taxon>
        <taxon>Pseudomonadati</taxon>
        <taxon>Pseudomonadota</taxon>
        <taxon>Gammaproteobacteria</taxon>
        <taxon>Enterobacterales</taxon>
        <taxon>Yersiniaceae</taxon>
        <taxon>Yersinia</taxon>
    </lineage>
</organism>
<protein>
    <submittedName>
        <fullName evidence="2">Uncharacterized protein</fullName>
    </submittedName>
</protein>
<evidence type="ECO:0000256" key="1">
    <source>
        <dbReference type="SAM" id="MobiDB-lite"/>
    </source>
</evidence>
<feature type="compositionally biased region" description="Basic and acidic residues" evidence="1">
    <location>
        <begin position="17"/>
        <end position="29"/>
    </location>
</feature>
<keyword evidence="3" id="KW-1185">Reference proteome</keyword>
<dbReference type="RefSeq" id="WP_004876880.1">
    <property type="nucleotide sequence ID" value="NZ_AALD02000046.1"/>
</dbReference>